<dbReference type="SUPFAM" id="SSF56784">
    <property type="entry name" value="HAD-like"/>
    <property type="match status" value="1"/>
</dbReference>
<proteinExistence type="predicted"/>
<dbReference type="Proteomes" id="UP000637002">
    <property type="component" value="Unassembled WGS sequence"/>
</dbReference>
<dbReference type="Pfam" id="PF08282">
    <property type="entry name" value="Hydrolase_3"/>
    <property type="match status" value="1"/>
</dbReference>
<dbReference type="InterPro" id="IPR036412">
    <property type="entry name" value="HAD-like_sf"/>
</dbReference>
<dbReference type="GO" id="GO:0000287">
    <property type="term" value="F:magnesium ion binding"/>
    <property type="evidence" value="ECO:0007669"/>
    <property type="project" value="TreeGrafter"/>
</dbReference>
<dbReference type="SFLD" id="SFLDG01140">
    <property type="entry name" value="C2.B:_Phosphomannomutase_and_P"/>
    <property type="match status" value="1"/>
</dbReference>
<accession>A0A916U005</accession>
<dbReference type="AlphaFoldDB" id="A0A916U005"/>
<dbReference type="CDD" id="cd07516">
    <property type="entry name" value="HAD_Pase"/>
    <property type="match status" value="1"/>
</dbReference>
<comment type="caution">
    <text evidence="1">The sequence shown here is derived from an EMBL/GenBank/DDBJ whole genome shotgun (WGS) entry which is preliminary data.</text>
</comment>
<dbReference type="InterPro" id="IPR023214">
    <property type="entry name" value="HAD_sf"/>
</dbReference>
<dbReference type="NCBIfam" id="TIGR00099">
    <property type="entry name" value="Cof-subfamily"/>
    <property type="match status" value="1"/>
</dbReference>
<dbReference type="EMBL" id="BMGG01000002">
    <property type="protein sequence ID" value="GGC54339.1"/>
    <property type="molecule type" value="Genomic_DNA"/>
</dbReference>
<evidence type="ECO:0008006" key="3">
    <source>
        <dbReference type="Google" id="ProtNLM"/>
    </source>
</evidence>
<dbReference type="GO" id="GO:0005829">
    <property type="term" value="C:cytosol"/>
    <property type="evidence" value="ECO:0007669"/>
    <property type="project" value="TreeGrafter"/>
</dbReference>
<dbReference type="InterPro" id="IPR000150">
    <property type="entry name" value="Cof"/>
</dbReference>
<gene>
    <name evidence="1" type="ORF">GCM10010994_11650</name>
</gene>
<dbReference type="PROSITE" id="PS01228">
    <property type="entry name" value="COF_1"/>
    <property type="match status" value="1"/>
</dbReference>
<name>A0A916U005_9HYPH</name>
<dbReference type="Gene3D" id="3.30.1240.10">
    <property type="match status" value="1"/>
</dbReference>
<dbReference type="GO" id="GO:0016791">
    <property type="term" value="F:phosphatase activity"/>
    <property type="evidence" value="ECO:0007669"/>
    <property type="project" value="TreeGrafter"/>
</dbReference>
<dbReference type="SFLD" id="SFLDS00003">
    <property type="entry name" value="Haloacid_Dehalogenase"/>
    <property type="match status" value="1"/>
</dbReference>
<dbReference type="Gene3D" id="3.40.50.1000">
    <property type="entry name" value="HAD superfamily/HAD-like"/>
    <property type="match status" value="1"/>
</dbReference>
<sequence>MSDTEPAAKRSRPERISFVLSDVDGTLVTDDKRVTRASQAAVARLKQQGIGFSVTSSRPPFGMRYIVDALGITDPVGGFNGGTMVRPDMSVIEQTLIPEEAARVAIDLLGSERISTWFFTAGQWLITDPDGPHVEHELRTILTEPTVVSDFTPYLAQGGKIVGASDDHEHLAAIEGTLAQALHGLTHSGRSQLYYLDVTPPHVDKGTVVAFISRSMGIPASEIVTIGDMDNDIPMFRKAGYAIAMGNGSDAAKAAADMVMAEGNEADGFAAAVNRLLDDERMN</sequence>
<dbReference type="PRINTS" id="PR00119">
    <property type="entry name" value="CATATPASE"/>
</dbReference>
<reference evidence="1" key="2">
    <citation type="submission" date="2020-09" db="EMBL/GenBank/DDBJ databases">
        <authorList>
            <person name="Sun Q."/>
            <person name="Zhou Y."/>
        </authorList>
    </citation>
    <scope>NUCLEOTIDE SEQUENCE</scope>
    <source>
        <strain evidence="1">CGMCC 1.12919</strain>
    </source>
</reference>
<dbReference type="NCBIfam" id="TIGR01484">
    <property type="entry name" value="HAD-SF-IIB"/>
    <property type="match status" value="1"/>
</dbReference>
<dbReference type="InterPro" id="IPR006379">
    <property type="entry name" value="HAD-SF_hydro_IIB"/>
</dbReference>
<organism evidence="1 2">
    <name type="scientific">Chelatococcus reniformis</name>
    <dbReference type="NCBI Taxonomy" id="1494448"/>
    <lineage>
        <taxon>Bacteria</taxon>
        <taxon>Pseudomonadati</taxon>
        <taxon>Pseudomonadota</taxon>
        <taxon>Alphaproteobacteria</taxon>
        <taxon>Hyphomicrobiales</taxon>
        <taxon>Chelatococcaceae</taxon>
        <taxon>Chelatococcus</taxon>
    </lineage>
</organism>
<keyword evidence="2" id="KW-1185">Reference proteome</keyword>
<protein>
    <recommendedName>
        <fullName evidence="3">Hydrolase</fullName>
    </recommendedName>
</protein>
<reference evidence="1" key="1">
    <citation type="journal article" date="2014" name="Int. J. Syst. Evol. Microbiol.">
        <title>Complete genome sequence of Corynebacterium casei LMG S-19264T (=DSM 44701T), isolated from a smear-ripened cheese.</title>
        <authorList>
            <consortium name="US DOE Joint Genome Institute (JGI-PGF)"/>
            <person name="Walter F."/>
            <person name="Albersmeier A."/>
            <person name="Kalinowski J."/>
            <person name="Ruckert C."/>
        </authorList>
    </citation>
    <scope>NUCLEOTIDE SEQUENCE</scope>
    <source>
        <strain evidence="1">CGMCC 1.12919</strain>
    </source>
</reference>
<dbReference type="RefSeq" id="WP_244641813.1">
    <property type="nucleotide sequence ID" value="NZ_BMGG01000002.1"/>
</dbReference>
<dbReference type="PANTHER" id="PTHR10000">
    <property type="entry name" value="PHOSPHOSERINE PHOSPHATASE"/>
    <property type="match status" value="1"/>
</dbReference>
<evidence type="ECO:0000313" key="1">
    <source>
        <dbReference type="EMBL" id="GGC54339.1"/>
    </source>
</evidence>
<dbReference type="PANTHER" id="PTHR10000:SF8">
    <property type="entry name" value="HAD SUPERFAMILY HYDROLASE-LIKE, TYPE 3"/>
    <property type="match status" value="1"/>
</dbReference>
<evidence type="ECO:0000313" key="2">
    <source>
        <dbReference type="Proteomes" id="UP000637002"/>
    </source>
</evidence>